<dbReference type="Gene3D" id="1.10.1220.10">
    <property type="entry name" value="Met repressor-like"/>
    <property type="match status" value="1"/>
</dbReference>
<dbReference type="RefSeq" id="WP_103553352.1">
    <property type="nucleotide sequence ID" value="NZ_JBHJSK010000005.1"/>
</dbReference>
<dbReference type="Proteomes" id="UP000236178">
    <property type="component" value="Unassembled WGS sequence"/>
</dbReference>
<dbReference type="EMBL" id="PJOS01000098">
    <property type="protein sequence ID" value="PKT68764.1"/>
    <property type="molecule type" value="Genomic_DNA"/>
</dbReference>
<gene>
    <name evidence="1" type="ORF">CW362_33365</name>
</gene>
<evidence type="ECO:0000313" key="1">
    <source>
        <dbReference type="EMBL" id="PKT68764.1"/>
    </source>
</evidence>
<dbReference type="OrthoDB" id="3483807at2"/>
<name>A0A2I0SFR4_9ACTN</name>
<organism evidence="1 2">
    <name type="scientific">Streptomyces populi</name>
    <dbReference type="NCBI Taxonomy" id="2058924"/>
    <lineage>
        <taxon>Bacteria</taxon>
        <taxon>Bacillati</taxon>
        <taxon>Actinomycetota</taxon>
        <taxon>Actinomycetes</taxon>
        <taxon>Kitasatosporales</taxon>
        <taxon>Streptomycetaceae</taxon>
        <taxon>Streptomyces</taxon>
    </lineage>
</organism>
<evidence type="ECO:0000313" key="2">
    <source>
        <dbReference type="Proteomes" id="UP000236178"/>
    </source>
</evidence>
<dbReference type="InterPro" id="IPR010985">
    <property type="entry name" value="Ribbon_hlx_hlx"/>
</dbReference>
<protein>
    <submittedName>
        <fullName evidence="1">Antitoxin</fullName>
    </submittedName>
</protein>
<reference evidence="1 2" key="1">
    <citation type="submission" date="2017-12" db="EMBL/GenBank/DDBJ databases">
        <title>Streptomyces populusis sp. nov., a novel endophytic actinobacterium isolated from stems of Populus adenopoda Maxim.</title>
        <authorList>
            <person name="Wang Z."/>
        </authorList>
    </citation>
    <scope>NUCLEOTIDE SEQUENCE [LARGE SCALE GENOMIC DNA]</scope>
    <source>
        <strain evidence="1 2">A249</strain>
    </source>
</reference>
<comment type="caution">
    <text evidence="1">The sequence shown here is derived from an EMBL/GenBank/DDBJ whole genome shotgun (WGS) entry which is preliminary data.</text>
</comment>
<accession>A0A2I0SFR4</accession>
<dbReference type="Pfam" id="PF05534">
    <property type="entry name" value="HicB"/>
    <property type="match status" value="1"/>
</dbReference>
<dbReference type="SUPFAM" id="SSF47598">
    <property type="entry name" value="Ribbon-helix-helix"/>
    <property type="match status" value="1"/>
</dbReference>
<dbReference type="InterPro" id="IPR008651">
    <property type="entry name" value="Uncharacterised_HicB"/>
</dbReference>
<proteinExistence type="predicted"/>
<dbReference type="GO" id="GO:0006355">
    <property type="term" value="P:regulation of DNA-templated transcription"/>
    <property type="evidence" value="ECO:0007669"/>
    <property type="project" value="InterPro"/>
</dbReference>
<dbReference type="AlphaFoldDB" id="A0A2I0SFR4"/>
<keyword evidence="2" id="KW-1185">Reference proteome</keyword>
<dbReference type="InterPro" id="IPR013321">
    <property type="entry name" value="Arc_rbn_hlx_hlx"/>
</dbReference>
<sequence length="49" mass="5453">MSKFTLRIPEELHARLTAHATADRRSLNAEILHLLEIALGAVESDEESP</sequence>